<name>A0A4D7BGU1_9HYPH</name>
<gene>
    <name evidence="2" type="ORF">E8M01_34860</name>
</gene>
<dbReference type="KEGG" id="pstg:E8M01_34860"/>
<reference evidence="2 3" key="1">
    <citation type="submission" date="2019-04" db="EMBL/GenBank/DDBJ databases">
        <title>Phreatobacter aquaticus sp. nov.</title>
        <authorList>
            <person name="Choi A."/>
        </authorList>
    </citation>
    <scope>NUCLEOTIDE SEQUENCE [LARGE SCALE GENOMIC DNA]</scope>
    <source>
        <strain evidence="2 3">KCTC 52518</strain>
    </source>
</reference>
<dbReference type="AlphaFoldDB" id="A0A4D7BGU1"/>
<organism evidence="2 3">
    <name type="scientific">Phreatobacter stygius</name>
    <dbReference type="NCBI Taxonomy" id="1940610"/>
    <lineage>
        <taxon>Bacteria</taxon>
        <taxon>Pseudomonadati</taxon>
        <taxon>Pseudomonadota</taxon>
        <taxon>Alphaproteobacteria</taxon>
        <taxon>Hyphomicrobiales</taxon>
        <taxon>Phreatobacteraceae</taxon>
        <taxon>Phreatobacter</taxon>
    </lineage>
</organism>
<sequence length="117" mass="13213">MSIHQQTTFTGRRETAEKAKQSLLEKFRSRPGPDHPETIKREAARRAVVEAREAREAAREAERAAKAAQEPPNGRTRRSRAYSRGRAPGPARGRPPKAMLREAVLYATQRAQRGSRR</sequence>
<dbReference type="OrthoDB" id="7285326at2"/>
<accession>A0A4D7BGU1</accession>
<proteinExistence type="predicted"/>
<keyword evidence="3" id="KW-1185">Reference proteome</keyword>
<dbReference type="RefSeq" id="WP_136964366.1">
    <property type="nucleotide sequence ID" value="NZ_CP039690.1"/>
</dbReference>
<evidence type="ECO:0000256" key="1">
    <source>
        <dbReference type="SAM" id="MobiDB-lite"/>
    </source>
</evidence>
<dbReference type="Proteomes" id="UP000298781">
    <property type="component" value="Chromosome"/>
</dbReference>
<feature type="compositionally biased region" description="Basic and acidic residues" evidence="1">
    <location>
        <begin position="11"/>
        <end position="65"/>
    </location>
</feature>
<feature type="compositionally biased region" description="Polar residues" evidence="1">
    <location>
        <begin position="1"/>
        <end position="10"/>
    </location>
</feature>
<evidence type="ECO:0000313" key="3">
    <source>
        <dbReference type="Proteomes" id="UP000298781"/>
    </source>
</evidence>
<dbReference type="InterPro" id="IPR045510">
    <property type="entry name" value="DUF6481"/>
</dbReference>
<dbReference type="Pfam" id="PF20089">
    <property type="entry name" value="DUF6481"/>
    <property type="match status" value="1"/>
</dbReference>
<feature type="region of interest" description="Disordered" evidence="1">
    <location>
        <begin position="1"/>
        <end position="100"/>
    </location>
</feature>
<protein>
    <submittedName>
        <fullName evidence="2">Uncharacterized protein</fullName>
    </submittedName>
</protein>
<evidence type="ECO:0000313" key="2">
    <source>
        <dbReference type="EMBL" id="QCI68958.1"/>
    </source>
</evidence>
<dbReference type="EMBL" id="CP039690">
    <property type="protein sequence ID" value="QCI68958.1"/>
    <property type="molecule type" value="Genomic_DNA"/>
</dbReference>